<evidence type="ECO:0000313" key="1">
    <source>
        <dbReference type="EMBL" id="RGU57147.1"/>
    </source>
</evidence>
<protein>
    <recommendedName>
        <fullName evidence="3">PKD domain containing protein</fullName>
    </recommendedName>
</protein>
<dbReference type="InterPro" id="IPR032183">
    <property type="entry name" value="PKD-like"/>
</dbReference>
<dbReference type="Pfam" id="PF16407">
    <property type="entry name" value="PKD_2"/>
    <property type="match status" value="1"/>
</dbReference>
<comment type="caution">
    <text evidence="1">The sequence shown here is derived from an EMBL/GenBank/DDBJ whole genome shotgun (WGS) entry which is preliminary data.</text>
</comment>
<dbReference type="AlphaFoldDB" id="A0A412TTF5"/>
<reference evidence="1 2" key="1">
    <citation type="submission" date="2018-08" db="EMBL/GenBank/DDBJ databases">
        <title>A genome reference for cultivated species of the human gut microbiota.</title>
        <authorList>
            <person name="Zou Y."/>
            <person name="Xue W."/>
            <person name="Luo G."/>
        </authorList>
    </citation>
    <scope>NUCLEOTIDE SEQUENCE [LARGE SCALE GENOMIC DNA]</scope>
    <source>
        <strain evidence="1 2">AF16-14</strain>
    </source>
</reference>
<proteinExistence type="predicted"/>
<accession>A0A412TTF5</accession>
<gene>
    <name evidence="1" type="ORF">DWW57_06215</name>
</gene>
<organism evidence="1 2">
    <name type="scientific">Odoribacter splanchnicus</name>
    <dbReference type="NCBI Taxonomy" id="28118"/>
    <lineage>
        <taxon>Bacteria</taxon>
        <taxon>Pseudomonadati</taxon>
        <taxon>Bacteroidota</taxon>
        <taxon>Bacteroidia</taxon>
        <taxon>Bacteroidales</taxon>
        <taxon>Odoribacteraceae</taxon>
        <taxon>Odoribacter</taxon>
    </lineage>
</organism>
<sequence>MVNQLKSEAMKSIIYIGLLLLTLTSCQEDKGNYTYRNINEISVTGIAATKTVTQFSILGMSPVINQTMPVSADDLEYLWYVDRGNGKIDTLSQELNIQTPVNLYPDTYEAYFVVIQKSTGIFTKVPFKLVVESQLGQGLLVLSDLNGYANLAYWERSGEVVQDVYEKVNPGLHLGRNPYRVCYMFKGYSIPAFVTVMCHDEQGGCALNPVDFTKFKDYAELFYQTPDPLHPDGYGYSNYFNYDETAFGDLYNDFIINNGQLHERSTYVGWYQPAYAVDQDYRLSEYTFMGMMQYIFYDNEHSQFLQKTSWPPNSFSVVEVPEGYFRDLYLVYADRGFAGTDYPHYYCVFKEKTTSDHYFVEVLMSPSGFKPLKKEKIGFAVQEDMPFAVSFTTSAIFYGVGNELYCYDTGNGRSVSCYNEFGSGAEITALYLVPQYGESSQYPGETVLSAVKLFVGVSLPGQEREGSVFEFEVNLDNTLTFIRKKEHIAGKIVSMTWKY</sequence>
<dbReference type="EMBL" id="QRYC01000006">
    <property type="protein sequence ID" value="RGU57147.1"/>
    <property type="molecule type" value="Genomic_DNA"/>
</dbReference>
<evidence type="ECO:0000313" key="2">
    <source>
        <dbReference type="Proteomes" id="UP000284243"/>
    </source>
</evidence>
<dbReference type="PROSITE" id="PS51257">
    <property type="entry name" value="PROKAR_LIPOPROTEIN"/>
    <property type="match status" value="1"/>
</dbReference>
<dbReference type="Proteomes" id="UP000284243">
    <property type="component" value="Unassembled WGS sequence"/>
</dbReference>
<name>A0A412TTF5_9BACT</name>
<evidence type="ECO:0008006" key="3">
    <source>
        <dbReference type="Google" id="ProtNLM"/>
    </source>
</evidence>